<evidence type="ECO:0000256" key="2">
    <source>
        <dbReference type="ARBA" id="ARBA00009726"/>
    </source>
</evidence>
<feature type="compositionally biased region" description="Low complexity" evidence="11">
    <location>
        <begin position="1416"/>
        <end position="1426"/>
    </location>
</feature>
<feature type="compositionally biased region" description="Basic and acidic residues" evidence="11">
    <location>
        <begin position="1447"/>
        <end position="1456"/>
    </location>
</feature>
<dbReference type="InterPro" id="IPR003439">
    <property type="entry name" value="ABC_transporter-like_ATP-bd"/>
</dbReference>
<name>A0A158Q7I1_9BILA</name>
<keyword evidence="9 12" id="KW-0472">Membrane</keyword>
<dbReference type="FunFam" id="1.20.1560.10:FF:000015">
    <property type="entry name" value="multidrug resistance-associated protein 5 isoform X1"/>
    <property type="match status" value="1"/>
</dbReference>
<feature type="transmembrane region" description="Helical" evidence="12">
    <location>
        <begin position="413"/>
        <end position="432"/>
    </location>
</feature>
<comment type="subcellular location">
    <subcellularLocation>
        <location evidence="1">Endomembrane system</location>
        <topology evidence="1">Multi-pass membrane protein</topology>
    </subcellularLocation>
</comment>
<dbReference type="GO" id="GO:0140359">
    <property type="term" value="F:ABC-type transporter activity"/>
    <property type="evidence" value="ECO:0007669"/>
    <property type="project" value="InterPro"/>
</dbReference>
<evidence type="ECO:0000256" key="11">
    <source>
        <dbReference type="SAM" id="MobiDB-lite"/>
    </source>
</evidence>
<dbReference type="PANTHER" id="PTHR24223:SF447">
    <property type="entry name" value="MULTIDRUG RESISTANCE-ASSOCIATED PROTEIN 5"/>
    <property type="match status" value="1"/>
</dbReference>
<dbReference type="FunFam" id="1.20.1560.10:FF:000162">
    <property type="entry name" value="Predicted protein"/>
    <property type="match status" value="1"/>
</dbReference>
<dbReference type="InterPro" id="IPR003593">
    <property type="entry name" value="AAA+_ATPase"/>
</dbReference>
<dbReference type="PROSITE" id="PS50929">
    <property type="entry name" value="ABC_TM1F"/>
    <property type="match status" value="2"/>
</dbReference>
<feature type="domain" description="ABC transmembrane type-1" evidence="14">
    <location>
        <begin position="828"/>
        <end position="1124"/>
    </location>
</feature>
<feature type="transmembrane region" description="Helical" evidence="12">
    <location>
        <begin position="188"/>
        <end position="208"/>
    </location>
</feature>
<dbReference type="GO" id="GO:0005524">
    <property type="term" value="F:ATP binding"/>
    <property type="evidence" value="ECO:0007669"/>
    <property type="project" value="UniProtKB-KW"/>
</dbReference>
<dbReference type="FunFam" id="3.40.50.300:FF:000997">
    <property type="entry name" value="Multidrug resistance-associated protein 1"/>
    <property type="match status" value="1"/>
</dbReference>
<dbReference type="PANTHER" id="PTHR24223">
    <property type="entry name" value="ATP-BINDING CASSETTE SUB-FAMILY C"/>
    <property type="match status" value="1"/>
</dbReference>
<feature type="domain" description="ABC transmembrane type-1" evidence="14">
    <location>
        <begin position="156"/>
        <end position="436"/>
    </location>
</feature>
<proteinExistence type="inferred from homology"/>
<keyword evidence="8 12" id="KW-1133">Transmembrane helix</keyword>
<feature type="transmembrane region" description="Helical" evidence="12">
    <location>
        <begin position="983"/>
        <end position="1005"/>
    </location>
</feature>
<dbReference type="GO" id="GO:0016887">
    <property type="term" value="F:ATP hydrolysis activity"/>
    <property type="evidence" value="ECO:0007669"/>
    <property type="project" value="InterPro"/>
</dbReference>
<feature type="transmembrane region" description="Helical" evidence="12">
    <location>
        <begin position="1069"/>
        <end position="1092"/>
    </location>
</feature>
<evidence type="ECO:0000256" key="5">
    <source>
        <dbReference type="ARBA" id="ARBA00022737"/>
    </source>
</evidence>
<dbReference type="InterPro" id="IPR036640">
    <property type="entry name" value="ABC1_TM_sf"/>
</dbReference>
<feature type="transmembrane region" description="Helical" evidence="12">
    <location>
        <begin position="886"/>
        <end position="910"/>
    </location>
</feature>
<dbReference type="CDD" id="cd03244">
    <property type="entry name" value="ABCC_MRP_domain2"/>
    <property type="match status" value="1"/>
</dbReference>
<dbReference type="Gene3D" id="3.40.50.300">
    <property type="entry name" value="P-loop containing nucleotide triphosphate hydrolases"/>
    <property type="match status" value="2"/>
</dbReference>
<evidence type="ECO:0000256" key="7">
    <source>
        <dbReference type="ARBA" id="ARBA00022840"/>
    </source>
</evidence>
<dbReference type="Pfam" id="PF00664">
    <property type="entry name" value="ABC_membrane"/>
    <property type="match status" value="2"/>
</dbReference>
<dbReference type="SUPFAM" id="SSF90123">
    <property type="entry name" value="ABC transporter transmembrane region"/>
    <property type="match status" value="2"/>
</dbReference>
<evidence type="ECO:0000256" key="12">
    <source>
        <dbReference type="SAM" id="Phobius"/>
    </source>
</evidence>
<feature type="transmembrane region" description="Helical" evidence="12">
    <location>
        <begin position="270"/>
        <end position="292"/>
    </location>
</feature>
<dbReference type="CDD" id="cd18592">
    <property type="entry name" value="ABC_6TM_MRP5_8_9_D1"/>
    <property type="match status" value="1"/>
</dbReference>
<dbReference type="STRING" id="1147741.A0A158Q7I1"/>
<dbReference type="InterPro" id="IPR011527">
    <property type="entry name" value="ABC1_TM_dom"/>
</dbReference>
<dbReference type="SMART" id="SM00382">
    <property type="entry name" value="AAA"/>
    <property type="match status" value="2"/>
</dbReference>
<dbReference type="Proteomes" id="UP000050640">
    <property type="component" value="Unplaced"/>
</dbReference>
<dbReference type="CDD" id="cd18599">
    <property type="entry name" value="ABC_6TM_MRP5_8_9_D2"/>
    <property type="match status" value="1"/>
</dbReference>
<feature type="transmembrane region" description="Helical" evidence="12">
    <location>
        <begin position="298"/>
        <end position="314"/>
    </location>
</feature>
<feature type="transmembrane region" description="Helical" evidence="12">
    <location>
        <begin position="386"/>
        <end position="407"/>
    </location>
</feature>
<evidence type="ECO:0000313" key="15">
    <source>
        <dbReference type="Proteomes" id="UP000050640"/>
    </source>
</evidence>
<feature type="compositionally biased region" description="Basic and acidic residues" evidence="11">
    <location>
        <begin position="1399"/>
        <end position="1415"/>
    </location>
</feature>
<evidence type="ECO:0000259" key="14">
    <source>
        <dbReference type="PROSITE" id="PS50929"/>
    </source>
</evidence>
<evidence type="ECO:0000256" key="10">
    <source>
        <dbReference type="ARBA" id="ARBA00023180"/>
    </source>
</evidence>
<evidence type="ECO:0000256" key="9">
    <source>
        <dbReference type="ARBA" id="ARBA00023136"/>
    </source>
</evidence>
<keyword evidence="15" id="KW-1185">Reference proteome</keyword>
<dbReference type="InterPro" id="IPR017871">
    <property type="entry name" value="ABC_transporter-like_CS"/>
</dbReference>
<accession>A0A158Q7I1</accession>
<evidence type="ECO:0000256" key="8">
    <source>
        <dbReference type="ARBA" id="ARBA00022989"/>
    </source>
</evidence>
<dbReference type="GO" id="GO:0012505">
    <property type="term" value="C:endomembrane system"/>
    <property type="evidence" value="ECO:0007669"/>
    <property type="project" value="UniProtKB-SubCell"/>
</dbReference>
<dbReference type="PROSITE" id="PS00211">
    <property type="entry name" value="ABC_TRANSPORTER_1"/>
    <property type="match status" value="1"/>
</dbReference>
<feature type="transmembrane region" description="Helical" evidence="12">
    <location>
        <begin position="955"/>
        <end position="977"/>
    </location>
</feature>
<dbReference type="CDD" id="cd03250">
    <property type="entry name" value="ABCC_MRP_domain1"/>
    <property type="match status" value="1"/>
</dbReference>
<evidence type="ECO:0000256" key="6">
    <source>
        <dbReference type="ARBA" id="ARBA00022741"/>
    </source>
</evidence>
<dbReference type="SUPFAM" id="SSF52540">
    <property type="entry name" value="P-loop containing nucleoside triphosphate hydrolases"/>
    <property type="match status" value="2"/>
</dbReference>
<evidence type="ECO:0000256" key="4">
    <source>
        <dbReference type="ARBA" id="ARBA00022692"/>
    </source>
</evidence>
<feature type="transmembrane region" description="Helical" evidence="12">
    <location>
        <begin position="143"/>
        <end position="176"/>
    </location>
</feature>
<dbReference type="WBParaSite" id="EEL_0000472201-mRNA-1">
    <property type="protein sequence ID" value="EEL_0000472201-mRNA-1"/>
    <property type="gene ID" value="EEL_0000472201"/>
</dbReference>
<evidence type="ECO:0000256" key="3">
    <source>
        <dbReference type="ARBA" id="ARBA00022448"/>
    </source>
</evidence>
<reference evidence="16" key="1">
    <citation type="submission" date="2016-04" db="UniProtKB">
        <authorList>
            <consortium name="WormBaseParasite"/>
        </authorList>
    </citation>
    <scope>IDENTIFICATION</scope>
</reference>
<feature type="region of interest" description="Disordered" evidence="11">
    <location>
        <begin position="1398"/>
        <end position="1456"/>
    </location>
</feature>
<keyword evidence="3" id="KW-0813">Transport</keyword>
<dbReference type="Gene3D" id="1.20.1560.10">
    <property type="entry name" value="ABC transporter type 1, transmembrane domain"/>
    <property type="match status" value="2"/>
</dbReference>
<dbReference type="PROSITE" id="PS50893">
    <property type="entry name" value="ABC_TRANSPORTER_2"/>
    <property type="match status" value="2"/>
</dbReference>
<dbReference type="Pfam" id="PF00005">
    <property type="entry name" value="ABC_tran"/>
    <property type="match status" value="2"/>
</dbReference>
<dbReference type="FunFam" id="3.40.50.300:FF:000163">
    <property type="entry name" value="Multidrug resistance-associated protein member 4"/>
    <property type="match status" value="1"/>
</dbReference>
<evidence type="ECO:0000259" key="13">
    <source>
        <dbReference type="PROSITE" id="PS50893"/>
    </source>
</evidence>
<keyword evidence="10" id="KW-0325">Glycoprotein</keyword>
<keyword evidence="4 12" id="KW-0812">Transmembrane</keyword>
<evidence type="ECO:0000256" key="1">
    <source>
        <dbReference type="ARBA" id="ARBA00004127"/>
    </source>
</evidence>
<dbReference type="InterPro" id="IPR027417">
    <property type="entry name" value="P-loop_NTPase"/>
</dbReference>
<keyword evidence="5" id="KW-0677">Repeat</keyword>
<protein>
    <submittedName>
        <fullName evidence="16">Multidrug resistance-associated protein 5</fullName>
    </submittedName>
</protein>
<feature type="domain" description="ABC transporter" evidence="13">
    <location>
        <begin position="1166"/>
        <end position="1388"/>
    </location>
</feature>
<organism evidence="15 16">
    <name type="scientific">Elaeophora elaphi</name>
    <dbReference type="NCBI Taxonomy" id="1147741"/>
    <lineage>
        <taxon>Eukaryota</taxon>
        <taxon>Metazoa</taxon>
        <taxon>Ecdysozoa</taxon>
        <taxon>Nematoda</taxon>
        <taxon>Chromadorea</taxon>
        <taxon>Rhabditida</taxon>
        <taxon>Spirurina</taxon>
        <taxon>Spiruromorpha</taxon>
        <taxon>Filarioidea</taxon>
        <taxon>Onchocercidae</taxon>
        <taxon>Elaeophora</taxon>
    </lineage>
</organism>
<keyword evidence="7" id="KW-0067">ATP-binding</keyword>
<dbReference type="GO" id="GO:0016020">
    <property type="term" value="C:membrane"/>
    <property type="evidence" value="ECO:0007669"/>
    <property type="project" value="InterPro"/>
</dbReference>
<sequence length="1481" mass="166288">MDLDVALQKASEDEAESQYDEVYPGRVLKGENTPGSAKIRYIRGCREPKTFARYTSSLKNMIPLRPFHKHERSRASKVDESGLFSFITFSWIFPYLWAAFRGHLSEDHVWNCSIYDASSVNLARLEYLWKQELLQRPSKPSLFRVVCLFIKTRICVACFFFLFCLLFGFIGPICFVKGLISFAEQPSLYNIYPSLSFGIFLAFAILIVETVRVLFYGATWAVSYRTGIRVRGALLALLYKKLINVRSLRTKTGAEVVNIFANDGQRLLDAVSFAPLVLVGPLVLIAGIIYLLIIIGPWSLLGILTFLVVLRFTVKKFQVILGKTLARFRTAAIKKTEKRINLLGEIIRCIRLIKMNAWEGSFTNKIKEMRRSEKIDLRKTGLAQSFTIAFGSVVPVVAAVFTFLGLILSGGDLPAGDAFSTITVFFIMMFALRMIPYGSRYCAEAFTALKRIQELLLYPEYDQQIPFCQDANISIQFRNATFLWDNKSQANEIVSILEETSERSPVVANEQSNSDPAVALKSITLSVRKKELLGICGPVGSGKTALLNAIVGHLTPKDGSLNVSGQAAFATQTPWILNQTVQSNILFGLPMNTSRYYKAITVCELTKDLEIMKAGDQTEIGERGVTLSGGQKARISLARALFANCRIYLLDDVFASLDRQVADRIFKHAVKEMLANRTVLMVTTDIQRLSKCDRVCYMEGGKIKAVGTHEELLEKCEAYALYCEHSMYSDEIKSMSETADKQRAFGDDFVKIDKPDKTDEFAKARTKMDEIRRSTSMNLTEPDGDGQLVMDEENFGSSTIIKTKIEVRKSTRKFRQYIDAADGRWVWVILLLAFVGNVVASLFSTAWLSQWLKYGHSQRIVNISGEIRIELDSVAESEYTSYYATIYGFSVIILLVSGFLKALIFVHVSLNAASQLHNRMFDSVIRGSVRFFDVTPSGRILNRFSKDMDEIDVKLPFTVEVFLQNSLTCVGYLIMIAWVFPLFLLPCIFLFCIFAIFVLCFRAGITSLKRFENISRSPLFDHISASMEGIQTIHSLGRTDDFIETLKNKLDLNSGAVFMYQSAMRWLAVWLDLLVVAITFIVALLIVLLTGSIAPADAGMALVFALQMSGIFQFAVRTQTELEAKMTCVERVTYYIDHIESENDRENGESDSSSSNDCPVEGPIVFRGVTIRYGPNLPLALNDVSFRIESKEKIGIIGRTGSGKTSLCNVLYRLYPLTSGSIEIGGINTINIGLYRLRRSMAVIPQDPTLFVGTIRFNIDPNNEFTDDQIWTSLEKTYLKDMVSSLDQKLDSPVTEGGRNISVGERQRVEIVVMDEATGSLDNATDRRIQKCLREAFVDCTVMIIAHRLENVLGLDKILHMKQGRVIEYDTMQNLVKDENHPLRRLMDDQKLRQAIASQKERSMKKMVKNPEETSKASTNASSGSSPEHLPQVFAETSGKTSPETSEFEKISGSIDKEITTLSNDNSDLEVINKSDAESNY</sequence>
<evidence type="ECO:0000313" key="16">
    <source>
        <dbReference type="WBParaSite" id="EEL_0000472201-mRNA-1"/>
    </source>
</evidence>
<comment type="similarity">
    <text evidence="2">Belongs to the ABC transporter superfamily. ABCC family. Conjugate transporter (TC 3.A.1.208) subfamily.</text>
</comment>
<feature type="transmembrane region" description="Helical" evidence="12">
    <location>
        <begin position="825"/>
        <end position="848"/>
    </location>
</feature>
<dbReference type="InterPro" id="IPR050173">
    <property type="entry name" value="ABC_transporter_C-like"/>
</dbReference>
<feature type="domain" description="ABC transporter" evidence="13">
    <location>
        <begin position="502"/>
        <end position="725"/>
    </location>
</feature>
<keyword evidence="6" id="KW-0547">Nucleotide-binding</keyword>